<reference evidence="2" key="1">
    <citation type="submission" date="2021-01" db="EMBL/GenBank/DDBJ databases">
        <authorList>
            <person name="Corre E."/>
            <person name="Pelletier E."/>
            <person name="Niang G."/>
            <person name="Scheremetjew M."/>
            <person name="Finn R."/>
            <person name="Kale V."/>
            <person name="Holt S."/>
            <person name="Cochrane G."/>
            <person name="Meng A."/>
            <person name="Brown T."/>
            <person name="Cohen L."/>
        </authorList>
    </citation>
    <scope>NUCLEOTIDE SEQUENCE</scope>
    <source>
        <strain evidence="2">CCAP 1951/1</strain>
    </source>
</reference>
<dbReference type="EMBL" id="HBGF01004032">
    <property type="protein sequence ID" value="CAD9092846.1"/>
    <property type="molecule type" value="Transcribed_RNA"/>
</dbReference>
<dbReference type="Gene3D" id="3.20.20.80">
    <property type="entry name" value="Glycosidases"/>
    <property type="match status" value="1"/>
</dbReference>
<gene>
    <name evidence="2" type="ORF">NDES1114_LOCUS2775</name>
    <name evidence="3" type="ORF">NDES1114_LOCUS2776</name>
</gene>
<evidence type="ECO:0000313" key="3">
    <source>
        <dbReference type="EMBL" id="CAD9092847.1"/>
    </source>
</evidence>
<feature type="chain" id="PRO_5036393909" description="GH18 domain-containing protein" evidence="1">
    <location>
        <begin position="22"/>
        <end position="293"/>
    </location>
</feature>
<evidence type="ECO:0000313" key="2">
    <source>
        <dbReference type="EMBL" id="CAD9092846.1"/>
    </source>
</evidence>
<evidence type="ECO:0000256" key="1">
    <source>
        <dbReference type="SAM" id="SignalP"/>
    </source>
</evidence>
<dbReference type="SUPFAM" id="SSF51445">
    <property type="entry name" value="(Trans)glycosidases"/>
    <property type="match status" value="1"/>
</dbReference>
<name>A0A6U4PCG1_NEODS</name>
<dbReference type="EMBL" id="HBGF01004033">
    <property type="protein sequence ID" value="CAD9092847.1"/>
    <property type="molecule type" value="Transcribed_RNA"/>
</dbReference>
<proteinExistence type="predicted"/>
<accession>A0A6U4PCG1</accession>
<evidence type="ECO:0008006" key="4">
    <source>
        <dbReference type="Google" id="ProtNLM"/>
    </source>
</evidence>
<organism evidence="2">
    <name type="scientific">Neobodo designis</name>
    <name type="common">Flagellated protozoan</name>
    <name type="synonym">Bodo designis</name>
    <dbReference type="NCBI Taxonomy" id="312471"/>
    <lineage>
        <taxon>Eukaryota</taxon>
        <taxon>Discoba</taxon>
        <taxon>Euglenozoa</taxon>
        <taxon>Kinetoplastea</taxon>
        <taxon>Metakinetoplastina</taxon>
        <taxon>Neobodonida</taxon>
        <taxon>Neobodo</taxon>
    </lineage>
</organism>
<dbReference type="AlphaFoldDB" id="A0A6U4PCG1"/>
<dbReference type="InterPro" id="IPR017853">
    <property type="entry name" value="GH"/>
</dbReference>
<keyword evidence="1" id="KW-0732">Signal</keyword>
<protein>
    <recommendedName>
        <fullName evidence="4">GH18 domain-containing protein</fullName>
    </recommendedName>
</protein>
<sequence length="293" mass="32091">MRRAFIAALFAVVVLVSAVTAAAPKSLKPRGVMPWMCLERCGNTTYTDIVDTVATLASQSSLIAGVSFERFNLGANSTLVVNSDLTNVAPLLQPHGFTTVAMVSSYPYPPQFLDWMRQVFANPAPFMDALATAMASEGIDGVNIDWEPTAHATAADAEAYAAFLLQLRRRLGRDGRFVSVDVATWNSIWNLTAINASMSADLPGVPRGFVATMNTYALPASLFTKELHTAVTSIANASLLVGVETWPAKLGYSDVEQRFREIANTGVSHVAIWRSPLPYFWWSVVDQWYHRRL</sequence>
<feature type="signal peptide" evidence="1">
    <location>
        <begin position="1"/>
        <end position="21"/>
    </location>
</feature>